<feature type="chain" id="PRO_5002817981" evidence="2">
    <location>
        <begin position="27"/>
        <end position="205"/>
    </location>
</feature>
<reference evidence="3 4" key="1">
    <citation type="journal article" date="2007" name="Nature">
        <title>Evolution of genes and genomes on the Drosophila phylogeny.</title>
        <authorList>
            <consortium name="Drosophila 12 Genomes Consortium"/>
            <person name="Clark A.G."/>
            <person name="Eisen M.B."/>
            <person name="Smith D.R."/>
            <person name="Bergman C.M."/>
            <person name="Oliver B."/>
            <person name="Markow T.A."/>
            <person name="Kaufman T.C."/>
            <person name="Kellis M."/>
            <person name="Gelbart W."/>
            <person name="Iyer V.N."/>
            <person name="Pollard D.A."/>
            <person name="Sackton T.B."/>
            <person name="Larracuente A.M."/>
            <person name="Singh N.D."/>
            <person name="Abad J.P."/>
            <person name="Abt D.N."/>
            <person name="Adryan B."/>
            <person name="Aguade M."/>
            <person name="Akashi H."/>
            <person name="Anderson W.W."/>
            <person name="Aquadro C.F."/>
            <person name="Ardell D.H."/>
            <person name="Arguello R."/>
            <person name="Artieri C.G."/>
            <person name="Barbash D.A."/>
            <person name="Barker D."/>
            <person name="Barsanti P."/>
            <person name="Batterham P."/>
            <person name="Batzoglou S."/>
            <person name="Begun D."/>
            <person name="Bhutkar A."/>
            <person name="Blanco E."/>
            <person name="Bosak S.A."/>
            <person name="Bradley R.K."/>
            <person name="Brand A.D."/>
            <person name="Brent M.R."/>
            <person name="Brooks A.N."/>
            <person name="Brown R.H."/>
            <person name="Butlin R.K."/>
            <person name="Caggese C."/>
            <person name="Calvi B.R."/>
            <person name="Bernardo de Carvalho A."/>
            <person name="Caspi A."/>
            <person name="Castrezana S."/>
            <person name="Celniker S.E."/>
            <person name="Chang J.L."/>
            <person name="Chapple C."/>
            <person name="Chatterji S."/>
            <person name="Chinwalla A."/>
            <person name="Civetta A."/>
            <person name="Clifton S.W."/>
            <person name="Comeron J.M."/>
            <person name="Costello J.C."/>
            <person name="Coyne J.A."/>
            <person name="Daub J."/>
            <person name="David R.G."/>
            <person name="Delcher A.L."/>
            <person name="Delehaunty K."/>
            <person name="Do C.B."/>
            <person name="Ebling H."/>
            <person name="Edwards K."/>
            <person name="Eickbush T."/>
            <person name="Evans J.D."/>
            <person name="Filipski A."/>
            <person name="Findeiss S."/>
            <person name="Freyhult E."/>
            <person name="Fulton L."/>
            <person name="Fulton R."/>
            <person name="Garcia A.C."/>
            <person name="Gardiner A."/>
            <person name="Garfield D.A."/>
            <person name="Garvin B.E."/>
            <person name="Gibson G."/>
            <person name="Gilbert D."/>
            <person name="Gnerre S."/>
            <person name="Godfrey J."/>
            <person name="Good R."/>
            <person name="Gotea V."/>
            <person name="Gravely B."/>
            <person name="Greenberg A.J."/>
            <person name="Griffiths-Jones S."/>
            <person name="Gross S."/>
            <person name="Guigo R."/>
            <person name="Gustafson E.A."/>
            <person name="Haerty W."/>
            <person name="Hahn M.W."/>
            <person name="Halligan D.L."/>
            <person name="Halpern A.L."/>
            <person name="Halter G.M."/>
            <person name="Han M.V."/>
            <person name="Heger A."/>
            <person name="Hillier L."/>
            <person name="Hinrichs A.S."/>
            <person name="Holmes I."/>
            <person name="Hoskins R.A."/>
            <person name="Hubisz M.J."/>
            <person name="Hultmark D."/>
            <person name="Huntley M.A."/>
            <person name="Jaffe D.B."/>
            <person name="Jagadeeshan S."/>
            <person name="Jeck W.R."/>
            <person name="Johnson J."/>
            <person name="Jones C.D."/>
            <person name="Jordan W.C."/>
            <person name="Karpen G.H."/>
            <person name="Kataoka E."/>
            <person name="Keightley P.D."/>
            <person name="Kheradpour P."/>
            <person name="Kirkness E.F."/>
            <person name="Koerich L.B."/>
            <person name="Kristiansen K."/>
            <person name="Kudrna D."/>
            <person name="Kulathinal R.J."/>
            <person name="Kumar S."/>
            <person name="Kwok R."/>
            <person name="Lander E."/>
            <person name="Langley C.H."/>
            <person name="Lapoint R."/>
            <person name="Lazzaro B.P."/>
            <person name="Lee S.J."/>
            <person name="Levesque L."/>
            <person name="Li R."/>
            <person name="Lin C.F."/>
            <person name="Lin M.F."/>
            <person name="Lindblad-Toh K."/>
            <person name="Llopart A."/>
            <person name="Long M."/>
            <person name="Low L."/>
            <person name="Lozovsky E."/>
            <person name="Lu J."/>
            <person name="Luo M."/>
            <person name="Machado C.A."/>
            <person name="Makalowski W."/>
            <person name="Marzo M."/>
            <person name="Matsuda M."/>
            <person name="Matzkin L."/>
            <person name="McAllister B."/>
            <person name="McBride C.S."/>
            <person name="McKernan B."/>
            <person name="McKernan K."/>
            <person name="Mendez-Lago M."/>
            <person name="Minx P."/>
            <person name="Mollenhauer M.U."/>
            <person name="Montooth K."/>
            <person name="Mount S.M."/>
            <person name="Mu X."/>
            <person name="Myers E."/>
            <person name="Negre B."/>
            <person name="Newfeld S."/>
            <person name="Nielsen R."/>
            <person name="Noor M.A."/>
            <person name="O'Grady P."/>
            <person name="Pachter L."/>
            <person name="Papaceit M."/>
            <person name="Parisi M.J."/>
            <person name="Parisi M."/>
            <person name="Parts L."/>
            <person name="Pedersen J.S."/>
            <person name="Pesole G."/>
            <person name="Phillippy A.M."/>
            <person name="Ponting C.P."/>
            <person name="Pop M."/>
            <person name="Porcelli D."/>
            <person name="Powell J.R."/>
            <person name="Prohaska S."/>
            <person name="Pruitt K."/>
            <person name="Puig M."/>
            <person name="Quesneville H."/>
            <person name="Ram K.R."/>
            <person name="Rand D."/>
            <person name="Rasmussen M.D."/>
            <person name="Reed L.K."/>
            <person name="Reenan R."/>
            <person name="Reily A."/>
            <person name="Remington K.A."/>
            <person name="Rieger T.T."/>
            <person name="Ritchie M.G."/>
            <person name="Robin C."/>
            <person name="Rogers Y.H."/>
            <person name="Rohde C."/>
            <person name="Rozas J."/>
            <person name="Rubenfield M.J."/>
            <person name="Ruiz A."/>
            <person name="Russo S."/>
            <person name="Salzberg S.L."/>
            <person name="Sanchez-Gracia A."/>
            <person name="Saranga D.J."/>
            <person name="Sato H."/>
            <person name="Schaeffer S.W."/>
            <person name="Schatz M.C."/>
            <person name="Schlenke T."/>
            <person name="Schwartz R."/>
            <person name="Segarra C."/>
            <person name="Singh R.S."/>
            <person name="Sirot L."/>
            <person name="Sirota M."/>
            <person name="Sisneros N.B."/>
            <person name="Smith C.D."/>
            <person name="Smith T.F."/>
            <person name="Spieth J."/>
            <person name="Stage D.E."/>
            <person name="Stark A."/>
            <person name="Stephan W."/>
            <person name="Strausberg R.L."/>
            <person name="Strempel S."/>
            <person name="Sturgill D."/>
            <person name="Sutton G."/>
            <person name="Sutton G.G."/>
            <person name="Tao W."/>
            <person name="Teichmann S."/>
            <person name="Tobari Y.N."/>
            <person name="Tomimura Y."/>
            <person name="Tsolas J.M."/>
            <person name="Valente V.L."/>
            <person name="Venter E."/>
            <person name="Venter J.C."/>
            <person name="Vicario S."/>
            <person name="Vieira F.G."/>
            <person name="Vilella A.J."/>
            <person name="Villasante A."/>
            <person name="Walenz B."/>
            <person name="Wang J."/>
            <person name="Wasserman M."/>
            <person name="Watts T."/>
            <person name="Wilson D."/>
            <person name="Wilson R.K."/>
            <person name="Wing R.A."/>
            <person name="Wolfner M.F."/>
            <person name="Wong A."/>
            <person name="Wong G.K."/>
            <person name="Wu C.I."/>
            <person name="Wu G."/>
            <person name="Yamamoto D."/>
            <person name="Yang H.P."/>
            <person name="Yang S.P."/>
            <person name="Yorke J.A."/>
            <person name="Yoshida K."/>
            <person name="Zdobnov E."/>
            <person name="Zhang P."/>
            <person name="Zhang Y."/>
            <person name="Zimin A.V."/>
            <person name="Baldwin J."/>
            <person name="Abdouelleil A."/>
            <person name="Abdulkadir J."/>
            <person name="Abebe A."/>
            <person name="Abera B."/>
            <person name="Abreu J."/>
            <person name="Acer S.C."/>
            <person name="Aftuck L."/>
            <person name="Alexander A."/>
            <person name="An P."/>
            <person name="Anderson E."/>
            <person name="Anderson S."/>
            <person name="Arachi H."/>
            <person name="Azer M."/>
            <person name="Bachantsang P."/>
            <person name="Barry A."/>
            <person name="Bayul T."/>
            <person name="Berlin A."/>
            <person name="Bessette D."/>
            <person name="Bloom T."/>
            <person name="Blye J."/>
            <person name="Boguslavskiy L."/>
            <person name="Bonnet C."/>
            <person name="Boukhgalter B."/>
            <person name="Bourzgui I."/>
            <person name="Brown A."/>
            <person name="Cahill P."/>
            <person name="Channer S."/>
            <person name="Cheshatsang Y."/>
            <person name="Chuda L."/>
            <person name="Citroen M."/>
            <person name="Collymore A."/>
            <person name="Cooke P."/>
            <person name="Costello M."/>
            <person name="D'Aco K."/>
            <person name="Daza R."/>
            <person name="De Haan G."/>
            <person name="DeGray S."/>
            <person name="DeMaso C."/>
            <person name="Dhargay N."/>
            <person name="Dooley K."/>
            <person name="Dooley E."/>
            <person name="Doricent M."/>
            <person name="Dorje P."/>
            <person name="Dorjee K."/>
            <person name="Dupes A."/>
            <person name="Elong R."/>
            <person name="Falk J."/>
            <person name="Farina A."/>
            <person name="Faro S."/>
            <person name="Ferguson D."/>
            <person name="Fisher S."/>
            <person name="Foley C.D."/>
            <person name="Franke A."/>
            <person name="Friedrich D."/>
            <person name="Gadbois L."/>
            <person name="Gearin G."/>
            <person name="Gearin C.R."/>
            <person name="Giannoukos G."/>
            <person name="Goode T."/>
            <person name="Graham J."/>
            <person name="Grandbois E."/>
            <person name="Grewal S."/>
            <person name="Gyaltsen K."/>
            <person name="Hafez N."/>
            <person name="Hagos B."/>
            <person name="Hall J."/>
            <person name="Henson C."/>
            <person name="Hollinger A."/>
            <person name="Honan T."/>
            <person name="Huard M.D."/>
            <person name="Hughes L."/>
            <person name="Hurhula B."/>
            <person name="Husby M.E."/>
            <person name="Kamat A."/>
            <person name="Kanga B."/>
            <person name="Kashin S."/>
            <person name="Khazanovich D."/>
            <person name="Kisner P."/>
            <person name="Lance K."/>
            <person name="Lara M."/>
            <person name="Lee W."/>
            <person name="Lennon N."/>
            <person name="Letendre F."/>
            <person name="LeVine R."/>
            <person name="Lipovsky A."/>
            <person name="Liu X."/>
            <person name="Liu J."/>
            <person name="Liu S."/>
            <person name="Lokyitsang T."/>
            <person name="Lokyitsang Y."/>
            <person name="Lubonja R."/>
            <person name="Lui A."/>
            <person name="MacDonald P."/>
            <person name="Magnisalis V."/>
            <person name="Maru K."/>
            <person name="Matthews C."/>
            <person name="McCusker W."/>
            <person name="McDonough S."/>
            <person name="Mehta T."/>
            <person name="Meldrim J."/>
            <person name="Meneus L."/>
            <person name="Mihai O."/>
            <person name="Mihalev A."/>
            <person name="Mihova T."/>
            <person name="Mittelman R."/>
            <person name="Mlenga V."/>
            <person name="Montmayeur A."/>
            <person name="Mulrain L."/>
            <person name="Navidi A."/>
            <person name="Naylor J."/>
            <person name="Negash T."/>
            <person name="Nguyen T."/>
            <person name="Nguyen N."/>
            <person name="Nicol R."/>
            <person name="Norbu C."/>
            <person name="Norbu N."/>
            <person name="Novod N."/>
            <person name="O'Neill B."/>
            <person name="Osman S."/>
            <person name="Markiewicz E."/>
            <person name="Oyono O.L."/>
            <person name="Patti C."/>
            <person name="Phunkhang P."/>
            <person name="Pierre F."/>
            <person name="Priest M."/>
            <person name="Raghuraman S."/>
            <person name="Rege F."/>
            <person name="Reyes R."/>
            <person name="Rise C."/>
            <person name="Rogov P."/>
            <person name="Ross K."/>
            <person name="Ryan E."/>
            <person name="Settipalli S."/>
            <person name="Shea T."/>
            <person name="Sherpa N."/>
            <person name="Shi L."/>
            <person name="Shih D."/>
            <person name="Sparrow T."/>
            <person name="Spaulding J."/>
            <person name="Stalker J."/>
            <person name="Stange-Thomann N."/>
            <person name="Stavropoulos S."/>
            <person name="Stone C."/>
            <person name="Strader C."/>
            <person name="Tesfaye S."/>
            <person name="Thomson T."/>
            <person name="Thoulutsang Y."/>
            <person name="Thoulutsang D."/>
            <person name="Topham K."/>
            <person name="Topping I."/>
            <person name="Tsamla T."/>
            <person name="Vassiliev H."/>
            <person name="Vo A."/>
            <person name="Wangchuk T."/>
            <person name="Wangdi T."/>
            <person name="Weiand M."/>
            <person name="Wilkinson J."/>
            <person name="Wilson A."/>
            <person name="Yadav S."/>
            <person name="Young G."/>
            <person name="Yu Q."/>
            <person name="Zembek L."/>
            <person name="Zhong D."/>
            <person name="Zimmer A."/>
            <person name="Zwirko Z."/>
            <person name="Jaffe D.B."/>
            <person name="Alvarez P."/>
            <person name="Brockman W."/>
            <person name="Butler J."/>
            <person name="Chin C."/>
            <person name="Gnerre S."/>
            <person name="Grabherr M."/>
            <person name="Kleber M."/>
            <person name="Mauceli E."/>
            <person name="MacCallum I."/>
        </authorList>
    </citation>
    <scope>NUCLEOTIDE SEQUENCE [LARGE SCALE GENOMIC DNA]</scope>
    <source>
        <strain evidence="4">Tai18E2 / Tucson 14021-0261.01</strain>
    </source>
</reference>
<gene>
    <name evidence="3" type="primary">Dyak\GE12818</name>
    <name evidence="3" type="synonym">dyak_GLEANR_1304</name>
    <name evidence="3" type="synonym">GE12818</name>
    <name evidence="3" type="ORF">Dyak_GE12818</name>
</gene>
<sequence length="205" mass="22322">MSRFPSGLKSILVMVMFLLTLNIAMGTPRGGSSSSSRSSSGSSSRSSSGSSYKPSYRSSSQSSPGYSSRSIWSLFGSSSGNGGRHSDSPPSYSSSSKTYSLPSFHWERLSPKGPPPAYSAHDTVSGARTNIRETPPAYEPQKKASSSLYHSHPYYRTTTSSYSYYHNKDQRYNATEDYLLGAATNSHNPLNGYIVLITTFLYLLL</sequence>
<feature type="compositionally biased region" description="Low complexity" evidence="1">
    <location>
        <begin position="30"/>
        <end position="67"/>
    </location>
</feature>
<protein>
    <submittedName>
        <fullName evidence="3">Uncharacterized protein</fullName>
    </submittedName>
</protein>
<dbReference type="PhylomeDB" id="B4P1H6"/>
<accession>B4P1H6</accession>
<keyword evidence="4" id="KW-1185">Reference proteome</keyword>
<evidence type="ECO:0000256" key="2">
    <source>
        <dbReference type="SAM" id="SignalP"/>
    </source>
</evidence>
<dbReference type="EMBL" id="CM000157">
    <property type="protein sequence ID" value="EDW88083.1"/>
    <property type="molecule type" value="Genomic_DNA"/>
</dbReference>
<dbReference type="Proteomes" id="UP000002282">
    <property type="component" value="Chromosome 2L"/>
</dbReference>
<feature type="region of interest" description="Disordered" evidence="1">
    <location>
        <begin position="27"/>
        <end position="67"/>
    </location>
</feature>
<reference evidence="3 4" key="2">
    <citation type="journal article" date="2007" name="PLoS Biol.">
        <title>Principles of genome evolution in the Drosophila melanogaster species group.</title>
        <authorList>
            <person name="Ranz J.M."/>
            <person name="Maurin D."/>
            <person name="Chan Y.S."/>
            <person name="von Grotthuss M."/>
            <person name="Hillier L.W."/>
            <person name="Roote J."/>
            <person name="Ashburner M."/>
            <person name="Bergman C.M."/>
        </authorList>
    </citation>
    <scope>NUCLEOTIDE SEQUENCE [LARGE SCALE GENOMIC DNA]</scope>
    <source>
        <strain evidence="4">Tai18E2 / Tucson 14021-0261.01</strain>
    </source>
</reference>
<keyword evidence="2" id="KW-0732">Signal</keyword>
<dbReference type="PANTHER" id="PTHR38572">
    <property type="entry name" value="BCDNA.GH07269-RELATED"/>
    <property type="match status" value="1"/>
</dbReference>
<proteinExistence type="predicted"/>
<dbReference type="OMA" id="YSAHDTV"/>
<dbReference type="OrthoDB" id="7871350at2759"/>
<name>B4P1H6_DROYA</name>
<dbReference type="KEGG" id="dya:Dyak_GE12818"/>
<evidence type="ECO:0000313" key="4">
    <source>
        <dbReference type="Proteomes" id="UP000002282"/>
    </source>
</evidence>
<dbReference type="HOGENOM" id="CLU_1429391_0_0_1"/>
<evidence type="ECO:0000256" key="1">
    <source>
        <dbReference type="SAM" id="MobiDB-lite"/>
    </source>
</evidence>
<evidence type="ECO:0000313" key="3">
    <source>
        <dbReference type="EMBL" id="EDW88083.1"/>
    </source>
</evidence>
<organism evidence="3 4">
    <name type="scientific">Drosophila yakuba</name>
    <name type="common">Fruit fly</name>
    <dbReference type="NCBI Taxonomy" id="7245"/>
    <lineage>
        <taxon>Eukaryota</taxon>
        <taxon>Metazoa</taxon>
        <taxon>Ecdysozoa</taxon>
        <taxon>Arthropoda</taxon>
        <taxon>Hexapoda</taxon>
        <taxon>Insecta</taxon>
        <taxon>Pterygota</taxon>
        <taxon>Neoptera</taxon>
        <taxon>Endopterygota</taxon>
        <taxon>Diptera</taxon>
        <taxon>Brachycera</taxon>
        <taxon>Muscomorpha</taxon>
        <taxon>Ephydroidea</taxon>
        <taxon>Drosophilidae</taxon>
        <taxon>Drosophila</taxon>
        <taxon>Sophophora</taxon>
    </lineage>
</organism>
<dbReference type="AlphaFoldDB" id="B4P1H6"/>
<dbReference type="PANTHER" id="PTHR38572:SF1">
    <property type="entry name" value="BCDNA.GH07269-RELATED"/>
    <property type="match status" value="1"/>
</dbReference>
<feature type="signal peptide" evidence="2">
    <location>
        <begin position="1"/>
        <end position="26"/>
    </location>
</feature>